<dbReference type="Gene3D" id="3.10.105.10">
    <property type="entry name" value="Dipeptide-binding Protein, Domain 3"/>
    <property type="match status" value="1"/>
</dbReference>
<name>A0A0M6XWM2_9RHOB</name>
<dbReference type="AlphaFoldDB" id="A0A0M6XWM2"/>
<dbReference type="RefSeq" id="WP_055684039.1">
    <property type="nucleotide sequence ID" value="NZ_CXPG01000024.1"/>
</dbReference>
<reference evidence="1 2" key="1">
    <citation type="submission" date="2015-07" db="EMBL/GenBank/DDBJ databases">
        <authorList>
            <person name="Noorani M."/>
        </authorList>
    </citation>
    <scope>NUCLEOTIDE SEQUENCE [LARGE SCALE GENOMIC DNA]</scope>
    <source>
        <strain evidence="1 2">CECT 5088</strain>
    </source>
</reference>
<proteinExistence type="predicted"/>
<evidence type="ECO:0000313" key="2">
    <source>
        <dbReference type="Proteomes" id="UP000048908"/>
    </source>
</evidence>
<dbReference type="EMBL" id="CXPG01000024">
    <property type="protein sequence ID" value="CTQ34671.1"/>
    <property type="molecule type" value="Genomic_DNA"/>
</dbReference>
<evidence type="ECO:0000313" key="1">
    <source>
        <dbReference type="EMBL" id="CTQ34671.1"/>
    </source>
</evidence>
<accession>A0A0M6XWM2</accession>
<dbReference type="Proteomes" id="UP000048908">
    <property type="component" value="Unassembled WGS sequence"/>
</dbReference>
<dbReference type="STRING" id="282197.SAMN04488517_10913"/>
<protein>
    <submittedName>
        <fullName evidence="1">Uncharacterized protein</fullName>
    </submittedName>
</protein>
<sequence>MRLETPCGGPEGTKQLLAEMDRETPVPIDITVTNSPSQVRIAQIPQAQANEEVDRPRRNARVETDQAARVPLYAQAQRIIADEALLLFLVIPQKLRASVDDITWTRWSDGAFRLQFATVE</sequence>
<keyword evidence="2" id="KW-1185">Reference proteome</keyword>
<organism evidence="1 2">
    <name type="scientific">Jannaschia rubra</name>
    <dbReference type="NCBI Taxonomy" id="282197"/>
    <lineage>
        <taxon>Bacteria</taxon>
        <taxon>Pseudomonadati</taxon>
        <taxon>Pseudomonadota</taxon>
        <taxon>Alphaproteobacteria</taxon>
        <taxon>Rhodobacterales</taxon>
        <taxon>Roseobacteraceae</taxon>
        <taxon>Jannaschia</taxon>
    </lineage>
</organism>
<dbReference type="SUPFAM" id="SSF53850">
    <property type="entry name" value="Periplasmic binding protein-like II"/>
    <property type="match status" value="1"/>
</dbReference>
<gene>
    <name evidence="1" type="ORF">JAN5088_03467</name>
</gene>